<dbReference type="InterPro" id="IPR020846">
    <property type="entry name" value="MFS_dom"/>
</dbReference>
<evidence type="ECO:0000256" key="2">
    <source>
        <dbReference type="ARBA" id="ARBA00022448"/>
    </source>
</evidence>
<protein>
    <submittedName>
        <fullName evidence="9">MFS transporter</fullName>
    </submittedName>
</protein>
<comment type="subcellular location">
    <subcellularLocation>
        <location evidence="1">Cell membrane</location>
        <topology evidence="1">Multi-pass membrane protein</topology>
    </subcellularLocation>
</comment>
<dbReference type="PROSITE" id="PS50850">
    <property type="entry name" value="MFS"/>
    <property type="match status" value="1"/>
</dbReference>
<dbReference type="Gene3D" id="1.20.1720.10">
    <property type="entry name" value="Multidrug resistance protein D"/>
    <property type="match status" value="1"/>
</dbReference>
<dbReference type="InterPro" id="IPR011701">
    <property type="entry name" value="MFS"/>
</dbReference>
<evidence type="ECO:0000256" key="7">
    <source>
        <dbReference type="SAM" id="Phobius"/>
    </source>
</evidence>
<evidence type="ECO:0000256" key="1">
    <source>
        <dbReference type="ARBA" id="ARBA00004651"/>
    </source>
</evidence>
<keyword evidence="5 7" id="KW-1133">Transmembrane helix</keyword>
<feature type="transmembrane region" description="Helical" evidence="7">
    <location>
        <begin position="21"/>
        <end position="45"/>
    </location>
</feature>
<dbReference type="PANTHER" id="PTHR23501">
    <property type="entry name" value="MAJOR FACILITATOR SUPERFAMILY"/>
    <property type="match status" value="1"/>
</dbReference>
<feature type="transmembrane region" description="Helical" evidence="7">
    <location>
        <begin position="113"/>
        <end position="135"/>
    </location>
</feature>
<keyword evidence="4 7" id="KW-0812">Transmembrane</keyword>
<accession>A0A4P8J6Q8</accession>
<dbReference type="PANTHER" id="PTHR23501:SF191">
    <property type="entry name" value="VACUOLAR BASIC AMINO ACID TRANSPORTER 4"/>
    <property type="match status" value="1"/>
</dbReference>
<feature type="transmembrane region" description="Helical" evidence="7">
    <location>
        <begin position="280"/>
        <end position="303"/>
    </location>
</feature>
<dbReference type="GO" id="GO:0022857">
    <property type="term" value="F:transmembrane transporter activity"/>
    <property type="evidence" value="ECO:0007669"/>
    <property type="project" value="InterPro"/>
</dbReference>
<dbReference type="GO" id="GO:0005886">
    <property type="term" value="C:plasma membrane"/>
    <property type="evidence" value="ECO:0007669"/>
    <property type="project" value="UniProtKB-SubCell"/>
</dbReference>
<evidence type="ECO:0000256" key="5">
    <source>
        <dbReference type="ARBA" id="ARBA00022989"/>
    </source>
</evidence>
<dbReference type="Gene3D" id="1.20.1250.20">
    <property type="entry name" value="MFS general substrate transporter like domains"/>
    <property type="match status" value="1"/>
</dbReference>
<name>A0A4P8J6Q8_9BURK</name>
<dbReference type="AlphaFoldDB" id="A0A4P8J6Q8"/>
<organism evidence="9 10">
    <name type="scientific">Trinickia violacea</name>
    <dbReference type="NCBI Taxonomy" id="2571746"/>
    <lineage>
        <taxon>Bacteria</taxon>
        <taxon>Pseudomonadati</taxon>
        <taxon>Pseudomonadota</taxon>
        <taxon>Betaproteobacteria</taxon>
        <taxon>Burkholderiales</taxon>
        <taxon>Burkholderiaceae</taxon>
        <taxon>Trinickia</taxon>
    </lineage>
</organism>
<sequence>MATGFDVHEEGRQLLPFRESILAMLGVASVSMLIALDQTIVGTALPRIVADLKGFDLYAWVATAYMLASVITIPIFGRLGDLYGRKPFMLAAIIVFTVASVLCGTATNMLELVLARGLQGIGGGIMIGTVFATVADLFPDPKLRLRWLVFVTSAFALANMVGPMLGGMLTQYGGWRLVFFVNVPVGIVALFFVRRFLPHLRHSREGGRLRLDWVGAFVVALTFGALQLTIELLPKQGWNNVTMMLGTIVAVCGLTLFFWEKRMGYPIIPVDMLLDRKLGALFAMSVLGGFALFSLVFYVPLLFQGGYSMSPHDSGMLITPLLLGTTLGSVVNNRVVTRIRRANALMYIGFALAALASLSVIALKGNEPHLVWMSCMGASGLGLGLVGTSLTVCSQQIVSRDHLGAATALLQSLRTFGGMLGTVMTGALLGHLYTMGVHRSLDSYQATQWFKSFASPELLIDRAEQAALINRLVSAGHAGDAMMSSARGALVDSIHVGLTVAAAAALIGLCLAWFVPPVKVGFLEAQPRNS</sequence>
<dbReference type="EMBL" id="CP040078">
    <property type="protein sequence ID" value="QCP54759.1"/>
    <property type="molecule type" value="Genomic_DNA"/>
</dbReference>
<evidence type="ECO:0000256" key="3">
    <source>
        <dbReference type="ARBA" id="ARBA00022475"/>
    </source>
</evidence>
<dbReference type="InterPro" id="IPR036259">
    <property type="entry name" value="MFS_trans_sf"/>
</dbReference>
<evidence type="ECO:0000256" key="6">
    <source>
        <dbReference type="ARBA" id="ARBA00023136"/>
    </source>
</evidence>
<feature type="transmembrane region" description="Helical" evidence="7">
    <location>
        <begin position="147"/>
        <end position="165"/>
    </location>
</feature>
<keyword evidence="6 7" id="KW-0472">Membrane</keyword>
<reference evidence="9 10" key="1">
    <citation type="submission" date="2019-05" db="EMBL/GenBank/DDBJ databases">
        <title>Burkholderia sp. DHOD12, isolated from subtropical forest soil.</title>
        <authorList>
            <person name="Gao Z.-H."/>
            <person name="Qiu L.-H."/>
        </authorList>
    </citation>
    <scope>NUCLEOTIDE SEQUENCE [LARGE SCALE GENOMIC DNA]</scope>
    <source>
        <strain evidence="9 10">DHOD12</strain>
    </source>
</reference>
<feature type="transmembrane region" description="Helical" evidence="7">
    <location>
        <begin position="494"/>
        <end position="515"/>
    </location>
</feature>
<proteinExistence type="predicted"/>
<feature type="transmembrane region" description="Helical" evidence="7">
    <location>
        <begin position="344"/>
        <end position="363"/>
    </location>
</feature>
<feature type="transmembrane region" description="Helical" evidence="7">
    <location>
        <begin position="57"/>
        <end position="76"/>
    </location>
</feature>
<feature type="domain" description="Major facilitator superfamily (MFS) profile" evidence="8">
    <location>
        <begin position="23"/>
        <end position="520"/>
    </location>
</feature>
<feature type="transmembrane region" description="Helical" evidence="7">
    <location>
        <begin position="315"/>
        <end position="332"/>
    </location>
</feature>
<evidence type="ECO:0000313" key="10">
    <source>
        <dbReference type="Proteomes" id="UP000298656"/>
    </source>
</evidence>
<feature type="transmembrane region" description="Helical" evidence="7">
    <location>
        <begin position="413"/>
        <end position="433"/>
    </location>
</feature>
<evidence type="ECO:0000256" key="4">
    <source>
        <dbReference type="ARBA" id="ARBA00022692"/>
    </source>
</evidence>
<dbReference type="SUPFAM" id="SSF103473">
    <property type="entry name" value="MFS general substrate transporter"/>
    <property type="match status" value="1"/>
</dbReference>
<dbReference type="FunFam" id="1.20.1720.10:FF:000004">
    <property type="entry name" value="EmrB/QacA family drug resistance transporter"/>
    <property type="match status" value="1"/>
</dbReference>
<dbReference type="Pfam" id="PF07690">
    <property type="entry name" value="MFS_1"/>
    <property type="match status" value="1"/>
</dbReference>
<dbReference type="OrthoDB" id="9807274at2"/>
<evidence type="ECO:0000313" key="9">
    <source>
        <dbReference type="EMBL" id="QCP54759.1"/>
    </source>
</evidence>
<gene>
    <name evidence="9" type="ORF">FAZ95_38570</name>
</gene>
<dbReference type="Proteomes" id="UP000298656">
    <property type="component" value="Chromosome 2"/>
</dbReference>
<keyword evidence="10" id="KW-1185">Reference proteome</keyword>
<feature type="transmembrane region" description="Helical" evidence="7">
    <location>
        <begin position="177"/>
        <end position="197"/>
    </location>
</feature>
<evidence type="ECO:0000259" key="8">
    <source>
        <dbReference type="PROSITE" id="PS50850"/>
    </source>
</evidence>
<feature type="transmembrane region" description="Helical" evidence="7">
    <location>
        <begin position="209"/>
        <end position="230"/>
    </location>
</feature>
<dbReference type="RefSeq" id="WP_137337517.1">
    <property type="nucleotide sequence ID" value="NZ_CP040078.1"/>
</dbReference>
<dbReference type="KEGG" id="tvl:FAZ95_38570"/>
<keyword evidence="3" id="KW-1003">Cell membrane</keyword>
<feature type="transmembrane region" description="Helical" evidence="7">
    <location>
        <begin position="369"/>
        <end position="392"/>
    </location>
</feature>
<feature type="transmembrane region" description="Helical" evidence="7">
    <location>
        <begin position="88"/>
        <end position="107"/>
    </location>
</feature>
<feature type="transmembrane region" description="Helical" evidence="7">
    <location>
        <begin position="242"/>
        <end position="259"/>
    </location>
</feature>
<keyword evidence="2" id="KW-0813">Transport</keyword>